<evidence type="ECO:0000313" key="2">
    <source>
        <dbReference type="Proteomes" id="UP000019028"/>
    </source>
</evidence>
<gene>
    <name evidence="1" type="ORF">Sant_2944</name>
</gene>
<dbReference type="Proteomes" id="UP000019028">
    <property type="component" value="Chromosome"/>
</dbReference>
<proteinExistence type="predicted"/>
<protein>
    <submittedName>
        <fullName evidence="1">Phage protein</fullName>
    </submittedName>
</protein>
<dbReference type="KEGG" id="sod:Sant_2944"/>
<dbReference type="EMBL" id="CP006569">
    <property type="protein sequence ID" value="AHF77952.1"/>
    <property type="molecule type" value="Genomic_DNA"/>
</dbReference>
<accession>W0HZN4</accession>
<dbReference type="AlphaFoldDB" id="W0HZN4"/>
<name>W0HZN4_9GAMM</name>
<reference evidence="1 2" key="1">
    <citation type="journal article" date="2014" name="Genome Biol. Evol.">
        <title>Genome degeneration and adaptation in a nascent stage of symbiosis.</title>
        <authorList>
            <person name="Oakeson K.F."/>
            <person name="Gil R."/>
            <person name="Clayton A.L."/>
            <person name="Dunn D.M."/>
            <person name="von Niederhausern A.C."/>
            <person name="Hamil C."/>
            <person name="Aoyagi A."/>
            <person name="Duval B."/>
            <person name="Baca A."/>
            <person name="Silva F.J."/>
            <person name="Vallier A."/>
            <person name="Jackson D.G."/>
            <person name="Latorre A."/>
            <person name="Weiss R.B."/>
            <person name="Heddi A."/>
            <person name="Moya A."/>
            <person name="Dale C."/>
        </authorList>
    </citation>
    <scope>NUCLEOTIDE SEQUENCE [LARGE SCALE GENOMIC DNA]</scope>
    <source>
        <strain evidence="1 2">HS1</strain>
    </source>
</reference>
<sequence>MRRMPIKTHSGIVTDGAGDRLVKLHATATCWVVKQTECYYRDSGARVGGKGARLYLGSIKELYGDTRRE</sequence>
<keyword evidence="2" id="KW-1185">Reference proteome</keyword>
<dbReference type="HOGENOM" id="CLU_199691_0_0_6"/>
<organism evidence="1 2">
    <name type="scientific">Sodalis praecaptivus</name>
    <dbReference type="NCBI Taxonomy" id="1239307"/>
    <lineage>
        <taxon>Bacteria</taxon>
        <taxon>Pseudomonadati</taxon>
        <taxon>Pseudomonadota</taxon>
        <taxon>Gammaproteobacteria</taxon>
        <taxon>Enterobacterales</taxon>
        <taxon>Bruguierivoracaceae</taxon>
        <taxon>Sodalis</taxon>
    </lineage>
</organism>
<evidence type="ECO:0000313" key="1">
    <source>
        <dbReference type="EMBL" id="AHF77952.1"/>
    </source>
</evidence>